<proteinExistence type="predicted"/>
<dbReference type="Proteomes" id="UP000777482">
    <property type="component" value="Unassembled WGS sequence"/>
</dbReference>
<dbReference type="AlphaFoldDB" id="A0A9P6VZY6"/>
<protein>
    <submittedName>
        <fullName evidence="1">Uncharacterized protein</fullName>
    </submittedName>
</protein>
<comment type="caution">
    <text evidence="1">The sequence shown here is derived from an EMBL/GenBank/DDBJ whole genome shotgun (WGS) entry which is preliminary data.</text>
</comment>
<keyword evidence="2" id="KW-1185">Reference proteome</keyword>
<gene>
    <name evidence="1" type="ORF">C6P46_004446</name>
</gene>
<accession>A0A9P6VZY6</accession>
<organism evidence="1 2">
    <name type="scientific">Rhodotorula mucilaginosa</name>
    <name type="common">Yeast</name>
    <name type="synonym">Rhodotorula rubra</name>
    <dbReference type="NCBI Taxonomy" id="5537"/>
    <lineage>
        <taxon>Eukaryota</taxon>
        <taxon>Fungi</taxon>
        <taxon>Dikarya</taxon>
        <taxon>Basidiomycota</taxon>
        <taxon>Pucciniomycotina</taxon>
        <taxon>Microbotryomycetes</taxon>
        <taxon>Sporidiobolales</taxon>
        <taxon>Sporidiobolaceae</taxon>
        <taxon>Rhodotorula</taxon>
    </lineage>
</organism>
<reference evidence="1 2" key="1">
    <citation type="submission" date="2020-11" db="EMBL/GenBank/DDBJ databases">
        <title>Kefir isolates.</title>
        <authorList>
            <person name="Marcisauskas S."/>
            <person name="Kim Y."/>
            <person name="Blasche S."/>
        </authorList>
    </citation>
    <scope>NUCLEOTIDE SEQUENCE [LARGE SCALE GENOMIC DNA]</scope>
    <source>
        <strain evidence="1 2">KR</strain>
    </source>
</reference>
<sequence>MRYRLPPELELRILELAAPPLAIDRLHDRVEFFINASLVHRSLTPWAQERLHDQFLYTYQARPDEHERLKTRLEAGFGRDHPLRRLYLDLTRLPEDPRDLEEPGTASVSYAIHRQYFGAMTLIEGPGGPEEDGMGAREQASEAVAVAHFVTSETRRTLHSYWALCPLMATYSDALDTFWLKPPGMTLDIADWPPPRVLYINDSDFGGPWGYFGSLPVLSKTVVFLRSVGIGTRGDLNNLDPRQLVVDNCYMSSKLIGDTLYQFRRLKTLVLSETQGENLVSIIYSLPSSIQRVHLLQHNIDIDDLEADHPGVRSHLPRLESFTFTLFQPSAISESQSSAADDLASDALVKLQQAVETMVDAPQCTFKYLQTAKWSDDALADASAKWGISL</sequence>
<evidence type="ECO:0000313" key="2">
    <source>
        <dbReference type="Proteomes" id="UP000777482"/>
    </source>
</evidence>
<evidence type="ECO:0000313" key="1">
    <source>
        <dbReference type="EMBL" id="KAG0660762.1"/>
    </source>
</evidence>
<name>A0A9P6VZY6_RHOMI</name>
<dbReference type="EMBL" id="PUHQ01000041">
    <property type="protein sequence ID" value="KAG0660762.1"/>
    <property type="molecule type" value="Genomic_DNA"/>
</dbReference>